<evidence type="ECO:0000313" key="1">
    <source>
        <dbReference type="EMBL" id="POM78271.1"/>
    </source>
</evidence>
<sequence>MPNEASARKRSASQSLYISDQYLDEVYNEDPPEFANNLDEQQEELLAARLARQPVHPLGSNPRSRVFPDEGHGSLLFLEQTMDPHPLTGGQTSLGAYERHLIKGVPLEHSGRQVRSPCTAQNFPKGYTRLGKKSETNGGLDPVWGFPWVQPENTSSAAQVEALFWSWRDLRVQFAHLVVKRQIVTEMEPYPVQLLRISALLTKLLPLFSEHNIHQAVCLEPICEVGYPRHFTWSWRSPERSRSDQGWQEELSHAVEYEAPSQPYPSGLPHSGPGPAESFLQDEVHQPRDRIYAIEIALGIGLGGLAAAQPGKPTALDVLRQDVNALGLEVQKLHKRIDSRVPASALKELRWSHDAPVYEAHGQMPSYEPQWYSSHSAYGYSS</sequence>
<organism evidence="1 2">
    <name type="scientific">Phytophthora palmivora</name>
    <dbReference type="NCBI Taxonomy" id="4796"/>
    <lineage>
        <taxon>Eukaryota</taxon>
        <taxon>Sar</taxon>
        <taxon>Stramenopiles</taxon>
        <taxon>Oomycota</taxon>
        <taxon>Peronosporomycetes</taxon>
        <taxon>Peronosporales</taxon>
        <taxon>Peronosporaceae</taxon>
        <taxon>Phytophthora</taxon>
    </lineage>
</organism>
<accession>A0A2P4YKG5</accession>
<dbReference type="OrthoDB" id="146150at2759"/>
<gene>
    <name evidence="1" type="ORF">PHPALM_4215</name>
</gene>
<dbReference type="Proteomes" id="UP000237271">
    <property type="component" value="Unassembled WGS sequence"/>
</dbReference>
<name>A0A2P4YKG5_9STRA</name>
<keyword evidence="1" id="KW-0547">Nucleotide-binding</keyword>
<comment type="caution">
    <text evidence="1">The sequence shown here is derived from an EMBL/GenBank/DDBJ whole genome shotgun (WGS) entry which is preliminary data.</text>
</comment>
<proteinExistence type="predicted"/>
<evidence type="ECO:0000313" key="2">
    <source>
        <dbReference type="Proteomes" id="UP000237271"/>
    </source>
</evidence>
<keyword evidence="2" id="KW-1185">Reference proteome</keyword>
<dbReference type="GO" id="GO:0005524">
    <property type="term" value="F:ATP binding"/>
    <property type="evidence" value="ECO:0007669"/>
    <property type="project" value="UniProtKB-KW"/>
</dbReference>
<reference evidence="1 2" key="1">
    <citation type="journal article" date="2017" name="Genome Biol. Evol.">
        <title>Phytophthora megakarya and P. palmivora, closely related causal agents of cacao black pod rot, underwent increases in genome sizes and gene numbers by different mechanisms.</title>
        <authorList>
            <person name="Ali S.S."/>
            <person name="Shao J."/>
            <person name="Lary D.J."/>
            <person name="Kronmiller B."/>
            <person name="Shen D."/>
            <person name="Strem M.D."/>
            <person name="Amoako-Attah I."/>
            <person name="Akrofi A.Y."/>
            <person name="Begoude B.A."/>
            <person name="Ten Hoopen G.M."/>
            <person name="Coulibaly K."/>
            <person name="Kebe B.I."/>
            <person name="Melnick R.L."/>
            <person name="Guiltinan M.J."/>
            <person name="Tyler B.M."/>
            <person name="Meinhardt L.W."/>
            <person name="Bailey B.A."/>
        </authorList>
    </citation>
    <scope>NUCLEOTIDE SEQUENCE [LARGE SCALE GENOMIC DNA]</scope>
    <source>
        <strain evidence="2">sbr112.9</strain>
    </source>
</reference>
<protein>
    <submittedName>
        <fullName evidence="1">ATP-binding cassette (ABC) Superfamily</fullName>
    </submittedName>
</protein>
<dbReference type="AlphaFoldDB" id="A0A2P4YKG5"/>
<keyword evidence="1" id="KW-0067">ATP-binding</keyword>
<dbReference type="EMBL" id="NCKW01002070">
    <property type="protein sequence ID" value="POM78271.1"/>
    <property type="molecule type" value="Genomic_DNA"/>
</dbReference>